<dbReference type="PANTHER" id="PTHR12430">
    <property type="entry name" value="MITOCHONDRIAL IMPORT RECEPTOR SUBUNIT TOM20"/>
    <property type="match status" value="1"/>
</dbReference>
<reference evidence="11" key="1">
    <citation type="journal article" date="2020" name="Nat. Commun.">
        <title>Large-scale genome sequencing of mycorrhizal fungi provides insights into the early evolution of symbiotic traits.</title>
        <authorList>
            <person name="Miyauchi S."/>
            <person name="Kiss E."/>
            <person name="Kuo A."/>
            <person name="Drula E."/>
            <person name="Kohler A."/>
            <person name="Sanchez-Garcia M."/>
            <person name="Morin E."/>
            <person name="Andreopoulos B."/>
            <person name="Barry K.W."/>
            <person name="Bonito G."/>
            <person name="Buee M."/>
            <person name="Carver A."/>
            <person name="Chen C."/>
            <person name="Cichocki N."/>
            <person name="Clum A."/>
            <person name="Culley D."/>
            <person name="Crous P.W."/>
            <person name="Fauchery L."/>
            <person name="Girlanda M."/>
            <person name="Hayes R.D."/>
            <person name="Keri Z."/>
            <person name="LaButti K."/>
            <person name="Lipzen A."/>
            <person name="Lombard V."/>
            <person name="Magnuson J."/>
            <person name="Maillard F."/>
            <person name="Murat C."/>
            <person name="Nolan M."/>
            <person name="Ohm R.A."/>
            <person name="Pangilinan J."/>
            <person name="Pereira M.F."/>
            <person name="Perotto S."/>
            <person name="Peter M."/>
            <person name="Pfister S."/>
            <person name="Riley R."/>
            <person name="Sitrit Y."/>
            <person name="Stielow J.B."/>
            <person name="Szollosi G."/>
            <person name="Zifcakova L."/>
            <person name="Stursova M."/>
            <person name="Spatafora J.W."/>
            <person name="Tedersoo L."/>
            <person name="Vaario L.M."/>
            <person name="Yamada A."/>
            <person name="Yan M."/>
            <person name="Wang P."/>
            <person name="Xu J."/>
            <person name="Bruns T."/>
            <person name="Baldrian P."/>
            <person name="Vilgalys R."/>
            <person name="Dunand C."/>
            <person name="Henrissat B."/>
            <person name="Grigoriev I.V."/>
            <person name="Hibbett D."/>
            <person name="Nagy L.G."/>
            <person name="Martin F.M."/>
        </authorList>
    </citation>
    <scope>NUCLEOTIDE SEQUENCE</scope>
    <source>
        <strain evidence="11">UP504</strain>
    </source>
</reference>
<evidence type="ECO:0000256" key="4">
    <source>
        <dbReference type="ARBA" id="ARBA00022692"/>
    </source>
</evidence>
<keyword evidence="9" id="KW-0472">Membrane</keyword>
<feature type="domain" description="SET" evidence="10">
    <location>
        <begin position="179"/>
        <end position="505"/>
    </location>
</feature>
<dbReference type="CDD" id="cd20071">
    <property type="entry name" value="SET_SMYD"/>
    <property type="match status" value="1"/>
</dbReference>
<proteinExistence type="inferred from homology"/>
<gene>
    <name evidence="11" type="ORF">BS47DRAFT_1484611</name>
</gene>
<name>A0A9P6B068_9AGAM</name>
<dbReference type="Gene3D" id="2.170.270.10">
    <property type="entry name" value="SET domain"/>
    <property type="match status" value="2"/>
</dbReference>
<sequence length="559" mass="61890">MARFSTVFAIAGFTVFASLAAYAAYFDYKRRSDPSFRKKLKKQHKRVDKYIKLDASSSQSQAPAHDLKAALAQIRLEPVPQTVEAREKYFLESVALGEQLCARGPLFDLPAALAFYRALRVYPAPVELIMIYQKTVPDAVFKIVMELTNHDVKERAEGYYDHWPPASMNVAVKELPLKQDSTVAQSLEAHKPDLLRRALVAKKDFAAGELIYQEQPMATALDLDLEGKGTHCSYCLRKLEAFMSIRPPNDPLGSTFCSKACQLSCTSQSHNLLFGNAVLAADATTKMPIPEDVTKRRDVQISFAEYIKDSGKLSPLLVARCVARMISNEIVKIVPGSPVSPPPPSDLPEADTVGSAASSGAEYTFYDHMERLRFLEVPPTPAEDTEMELLRNVLNSAMAGLDDFIQDERYRVLKGKILYNAIGVSFGGGRLDKPKSGGRFEKWELTRTPYGTSRQTGTGVYRVSSYLAHSCTPSARPSFPKGTAELHLVANRPIKAGEELTISYVRSTPTEGESVAENRRIRRQELARGWRFACECTKCIAEATEGASADPETKVLKSK</sequence>
<dbReference type="SUPFAM" id="SSF47157">
    <property type="entry name" value="Mitochondrial import receptor subunit Tom20"/>
    <property type="match status" value="1"/>
</dbReference>
<dbReference type="PANTHER" id="PTHR12430:SF0">
    <property type="entry name" value="TRANSLOCASE OF OUTER MITOCHONDRIAL MEMBRANE 20"/>
    <property type="match status" value="1"/>
</dbReference>
<evidence type="ECO:0000259" key="10">
    <source>
        <dbReference type="PROSITE" id="PS50280"/>
    </source>
</evidence>
<evidence type="ECO:0000256" key="1">
    <source>
        <dbReference type="ARBA" id="ARBA00004572"/>
    </source>
</evidence>
<evidence type="ECO:0000256" key="9">
    <source>
        <dbReference type="ARBA" id="ARBA00023136"/>
    </source>
</evidence>
<dbReference type="GO" id="GO:0030150">
    <property type="term" value="P:protein import into mitochondrial matrix"/>
    <property type="evidence" value="ECO:0007669"/>
    <property type="project" value="TreeGrafter"/>
</dbReference>
<evidence type="ECO:0000256" key="5">
    <source>
        <dbReference type="ARBA" id="ARBA00022787"/>
    </source>
</evidence>
<keyword evidence="3" id="KW-0813">Transport</keyword>
<keyword evidence="5" id="KW-1000">Mitochondrion outer membrane</keyword>
<dbReference type="PROSITE" id="PS50280">
    <property type="entry name" value="SET"/>
    <property type="match status" value="1"/>
</dbReference>
<evidence type="ECO:0000256" key="2">
    <source>
        <dbReference type="ARBA" id="ARBA00005792"/>
    </source>
</evidence>
<dbReference type="PRINTS" id="PR00351">
    <property type="entry name" value="OM20RECEPTOR"/>
</dbReference>
<keyword evidence="7" id="KW-1133">Transmembrane helix</keyword>
<dbReference type="GO" id="GO:0006886">
    <property type="term" value="P:intracellular protein transport"/>
    <property type="evidence" value="ECO:0007669"/>
    <property type="project" value="InterPro"/>
</dbReference>
<dbReference type="Pfam" id="PF00856">
    <property type="entry name" value="SET"/>
    <property type="match status" value="1"/>
</dbReference>
<keyword evidence="8" id="KW-0496">Mitochondrion</keyword>
<accession>A0A9P6B068</accession>
<dbReference type="Pfam" id="PF02064">
    <property type="entry name" value="MAS20"/>
    <property type="match status" value="1"/>
</dbReference>
<evidence type="ECO:0000256" key="6">
    <source>
        <dbReference type="ARBA" id="ARBA00022927"/>
    </source>
</evidence>
<comment type="similarity">
    <text evidence="2">Belongs to the Tom20 family.</text>
</comment>
<dbReference type="InterPro" id="IPR023392">
    <property type="entry name" value="Tom20_dom_sf"/>
</dbReference>
<protein>
    <recommendedName>
        <fullName evidence="10">SET domain-containing protein</fullName>
    </recommendedName>
</protein>
<comment type="subcellular location">
    <subcellularLocation>
        <location evidence="1">Mitochondrion outer membrane</location>
        <topology evidence="1">Single-pass membrane protein</topology>
    </subcellularLocation>
</comment>
<dbReference type="GO" id="GO:0016031">
    <property type="term" value="P:tRNA import into mitochondrion"/>
    <property type="evidence" value="ECO:0007669"/>
    <property type="project" value="TreeGrafter"/>
</dbReference>
<dbReference type="Proteomes" id="UP000886523">
    <property type="component" value="Unassembled WGS sequence"/>
</dbReference>
<dbReference type="Gene3D" id="1.20.960.10">
    <property type="entry name" value="Mitochondrial outer membrane translocase complex, subunit Tom20 domain"/>
    <property type="match status" value="1"/>
</dbReference>
<evidence type="ECO:0000256" key="8">
    <source>
        <dbReference type="ARBA" id="ARBA00023128"/>
    </source>
</evidence>
<organism evidence="11 12">
    <name type="scientific">Hydnum rufescens UP504</name>
    <dbReference type="NCBI Taxonomy" id="1448309"/>
    <lineage>
        <taxon>Eukaryota</taxon>
        <taxon>Fungi</taxon>
        <taxon>Dikarya</taxon>
        <taxon>Basidiomycota</taxon>
        <taxon>Agaricomycotina</taxon>
        <taxon>Agaricomycetes</taxon>
        <taxon>Cantharellales</taxon>
        <taxon>Hydnaceae</taxon>
        <taxon>Hydnum</taxon>
    </lineage>
</organism>
<dbReference type="InterPro" id="IPR046341">
    <property type="entry name" value="SET_dom_sf"/>
</dbReference>
<evidence type="ECO:0000313" key="12">
    <source>
        <dbReference type="Proteomes" id="UP000886523"/>
    </source>
</evidence>
<dbReference type="GO" id="GO:0008320">
    <property type="term" value="F:protein transmembrane transporter activity"/>
    <property type="evidence" value="ECO:0007669"/>
    <property type="project" value="TreeGrafter"/>
</dbReference>
<dbReference type="Gene3D" id="6.10.140.2220">
    <property type="match status" value="1"/>
</dbReference>
<keyword evidence="12" id="KW-1185">Reference proteome</keyword>
<evidence type="ECO:0000313" key="11">
    <source>
        <dbReference type="EMBL" id="KAF9515233.1"/>
    </source>
</evidence>
<evidence type="ECO:0000256" key="3">
    <source>
        <dbReference type="ARBA" id="ARBA00022448"/>
    </source>
</evidence>
<dbReference type="GO" id="GO:0006605">
    <property type="term" value="P:protein targeting"/>
    <property type="evidence" value="ECO:0007669"/>
    <property type="project" value="InterPro"/>
</dbReference>
<evidence type="ECO:0000256" key="7">
    <source>
        <dbReference type="ARBA" id="ARBA00022989"/>
    </source>
</evidence>
<dbReference type="InterPro" id="IPR001214">
    <property type="entry name" value="SET_dom"/>
</dbReference>
<keyword evidence="4" id="KW-0812">Transmembrane</keyword>
<keyword evidence="6" id="KW-0653">Protein transport</keyword>
<dbReference type="EMBL" id="MU128952">
    <property type="protein sequence ID" value="KAF9515233.1"/>
    <property type="molecule type" value="Genomic_DNA"/>
</dbReference>
<dbReference type="InterPro" id="IPR002056">
    <property type="entry name" value="MAS20"/>
</dbReference>
<dbReference type="GO" id="GO:0030943">
    <property type="term" value="F:mitochondrion targeting sequence binding"/>
    <property type="evidence" value="ECO:0007669"/>
    <property type="project" value="TreeGrafter"/>
</dbReference>
<dbReference type="OrthoDB" id="2154253at2759"/>
<dbReference type="AlphaFoldDB" id="A0A9P6B068"/>
<comment type="caution">
    <text evidence="11">The sequence shown here is derived from an EMBL/GenBank/DDBJ whole genome shotgun (WGS) entry which is preliminary data.</text>
</comment>
<dbReference type="GO" id="GO:0005742">
    <property type="term" value="C:mitochondrial outer membrane translocase complex"/>
    <property type="evidence" value="ECO:0007669"/>
    <property type="project" value="InterPro"/>
</dbReference>
<dbReference type="SUPFAM" id="SSF82199">
    <property type="entry name" value="SET domain"/>
    <property type="match status" value="1"/>
</dbReference>